<dbReference type="RefSeq" id="WP_172241545.1">
    <property type="nucleotide sequence ID" value="NZ_BMDD01000005.1"/>
</dbReference>
<feature type="domain" description="DUF4261" evidence="2">
    <location>
        <begin position="220"/>
        <end position="294"/>
    </location>
</feature>
<evidence type="ECO:0000259" key="2">
    <source>
        <dbReference type="Pfam" id="PF14080"/>
    </source>
</evidence>
<evidence type="ECO:0000313" key="4">
    <source>
        <dbReference type="Proteomes" id="UP000605427"/>
    </source>
</evidence>
<dbReference type="Pfam" id="PF14080">
    <property type="entry name" value="DUF4261"/>
    <property type="match status" value="1"/>
</dbReference>
<reference evidence="4" key="1">
    <citation type="journal article" date="2019" name="Int. J. Syst. Evol. Microbiol.">
        <title>The Global Catalogue of Microorganisms (GCM) 10K type strain sequencing project: providing services to taxonomists for standard genome sequencing and annotation.</title>
        <authorList>
            <consortium name="The Broad Institute Genomics Platform"/>
            <consortium name="The Broad Institute Genome Sequencing Center for Infectious Disease"/>
            <person name="Wu L."/>
            <person name="Ma J."/>
        </authorList>
    </citation>
    <scope>NUCLEOTIDE SEQUENCE [LARGE SCALE GENOMIC DNA]</scope>
    <source>
        <strain evidence="4">CCM 8702</strain>
    </source>
</reference>
<proteinExistence type="predicted"/>
<keyword evidence="4" id="KW-1185">Reference proteome</keyword>
<sequence length="368" mass="42135">MADSAGQQPKEGKKMKPGFLPVYAVELLFREEPKLEPSRIFERIHQRIRKTAINTGPFRETEQVENEALRRKETTGSDRFELAAVFYHGDYTVNFTDAEVPAQTRVFEPREIREDLNWEGVLQQSWKWEGGAERLEEYRYAVTLCDWYAAMLPFERRIEMFQSVLASVIETTGCDAIYWQPSGQLIDAGTFLASYPNEPLYGALNVRVYQMQRQNEVLVDTLGLTALGVPDIQCRVVDMTPDRVIPMIYGASYYVYGNAGEAADGQLLGGAGLRWRCERQRSVLAPERAVIDLNPGHPHYAGTQTEDPVGYDKDEANAWQDDEEDSGSGYRLREEDGTEFRSEREYRMQENRQTPLRQDSHSSTSEEE</sequence>
<feature type="compositionally biased region" description="Polar residues" evidence="1">
    <location>
        <begin position="351"/>
        <end position="368"/>
    </location>
</feature>
<comment type="caution">
    <text evidence="3">The sequence shown here is derived from an EMBL/GenBank/DDBJ whole genome shotgun (WGS) entry which is preliminary data.</text>
</comment>
<protein>
    <recommendedName>
        <fullName evidence="2">DUF4261 domain-containing protein</fullName>
    </recommendedName>
</protein>
<dbReference type="Proteomes" id="UP000605427">
    <property type="component" value="Unassembled WGS sequence"/>
</dbReference>
<evidence type="ECO:0000256" key="1">
    <source>
        <dbReference type="SAM" id="MobiDB-lite"/>
    </source>
</evidence>
<name>A0ABQ2A4K2_9BACL</name>
<dbReference type="EMBL" id="BMDD01000005">
    <property type="protein sequence ID" value="GGH84808.1"/>
    <property type="molecule type" value="Genomic_DNA"/>
</dbReference>
<evidence type="ECO:0000313" key="3">
    <source>
        <dbReference type="EMBL" id="GGH84808.1"/>
    </source>
</evidence>
<accession>A0ABQ2A4K2</accession>
<organism evidence="3 4">
    <name type="scientific">Saccharibacillus endophyticus</name>
    <dbReference type="NCBI Taxonomy" id="2060666"/>
    <lineage>
        <taxon>Bacteria</taxon>
        <taxon>Bacillati</taxon>
        <taxon>Bacillota</taxon>
        <taxon>Bacilli</taxon>
        <taxon>Bacillales</taxon>
        <taxon>Paenibacillaceae</taxon>
        <taxon>Saccharibacillus</taxon>
    </lineage>
</organism>
<dbReference type="InterPro" id="IPR025357">
    <property type="entry name" value="DUF4261"/>
</dbReference>
<gene>
    <name evidence="3" type="ORF">GCM10007362_40740</name>
</gene>
<feature type="compositionally biased region" description="Basic and acidic residues" evidence="1">
    <location>
        <begin position="331"/>
        <end position="350"/>
    </location>
</feature>
<feature type="region of interest" description="Disordered" evidence="1">
    <location>
        <begin position="290"/>
        <end position="368"/>
    </location>
</feature>